<protein>
    <recommendedName>
        <fullName evidence="3">DUF1127 domain-containing protein</fullName>
    </recommendedName>
</protein>
<gene>
    <name evidence="1" type="ORF">SAMN05443248_3674</name>
</gene>
<evidence type="ECO:0000313" key="1">
    <source>
        <dbReference type="EMBL" id="SHH09935.1"/>
    </source>
</evidence>
<sequence>MTALPIGFSRQGVAALLSALPSAKSSMVRRLVAASDDPAKRRIREWLANLGDERLSGLGLTPQDILVLRRGQGPHL</sequence>
<dbReference type="EMBL" id="LT670817">
    <property type="protein sequence ID" value="SHH09935.1"/>
    <property type="molecule type" value="Genomic_DNA"/>
</dbReference>
<proteinExistence type="predicted"/>
<dbReference type="AlphaFoldDB" id="A0A1M5Q790"/>
<reference evidence="1 2" key="1">
    <citation type="submission" date="2016-11" db="EMBL/GenBank/DDBJ databases">
        <authorList>
            <person name="Jaros S."/>
            <person name="Januszkiewicz K."/>
            <person name="Wedrychowicz H."/>
        </authorList>
    </citation>
    <scope>NUCLEOTIDE SEQUENCE [LARGE SCALE GENOMIC DNA]</scope>
    <source>
        <strain evidence="1 2">GAS138</strain>
    </source>
</reference>
<accession>A0A1M5Q790</accession>
<name>A0A1M5Q790_9BRAD</name>
<evidence type="ECO:0008006" key="3">
    <source>
        <dbReference type="Google" id="ProtNLM"/>
    </source>
</evidence>
<dbReference type="Proteomes" id="UP000189796">
    <property type="component" value="Chromosome I"/>
</dbReference>
<organism evidence="1 2">
    <name type="scientific">Bradyrhizobium erythrophlei</name>
    <dbReference type="NCBI Taxonomy" id="1437360"/>
    <lineage>
        <taxon>Bacteria</taxon>
        <taxon>Pseudomonadati</taxon>
        <taxon>Pseudomonadota</taxon>
        <taxon>Alphaproteobacteria</taxon>
        <taxon>Hyphomicrobiales</taxon>
        <taxon>Nitrobacteraceae</taxon>
        <taxon>Bradyrhizobium</taxon>
    </lineage>
</organism>
<evidence type="ECO:0000313" key="2">
    <source>
        <dbReference type="Proteomes" id="UP000189796"/>
    </source>
</evidence>